<evidence type="ECO:0000259" key="2">
    <source>
        <dbReference type="Pfam" id="PF01557"/>
    </source>
</evidence>
<evidence type="ECO:0000313" key="4">
    <source>
        <dbReference type="Proteomes" id="UP000019141"/>
    </source>
</evidence>
<dbReference type="HOGENOM" id="CLU_060136_1_0_7"/>
<dbReference type="PANTHER" id="PTHR30143">
    <property type="entry name" value="ACID HYDRATASE"/>
    <property type="match status" value="1"/>
</dbReference>
<proteinExistence type="predicted"/>
<dbReference type="Pfam" id="PF01557">
    <property type="entry name" value="FAA_hydrolase"/>
    <property type="match status" value="1"/>
</dbReference>
<evidence type="ECO:0000313" key="3">
    <source>
        <dbReference type="EMBL" id="ETW94006.1"/>
    </source>
</evidence>
<gene>
    <name evidence="3" type="ORF">ETSY1_36745</name>
</gene>
<dbReference type="InterPro" id="IPR036663">
    <property type="entry name" value="Fumarylacetoacetase_C_sf"/>
</dbReference>
<keyword evidence="4" id="KW-1185">Reference proteome</keyword>
<dbReference type="Proteomes" id="UP000019141">
    <property type="component" value="Unassembled WGS sequence"/>
</dbReference>
<evidence type="ECO:0000256" key="1">
    <source>
        <dbReference type="ARBA" id="ARBA00023239"/>
    </source>
</evidence>
<dbReference type="EMBL" id="AZHW01001133">
    <property type="protein sequence ID" value="ETW94006.1"/>
    <property type="molecule type" value="Genomic_DNA"/>
</dbReference>
<dbReference type="Gene3D" id="3.90.850.10">
    <property type="entry name" value="Fumarylacetoacetase-like, C-terminal domain"/>
    <property type="match status" value="1"/>
</dbReference>
<organism evidence="3 4">
    <name type="scientific">Entotheonella factor</name>
    <dbReference type="NCBI Taxonomy" id="1429438"/>
    <lineage>
        <taxon>Bacteria</taxon>
        <taxon>Pseudomonadati</taxon>
        <taxon>Nitrospinota/Tectimicrobiota group</taxon>
        <taxon>Candidatus Tectimicrobiota</taxon>
        <taxon>Candidatus Entotheonellia</taxon>
        <taxon>Candidatus Entotheonellales</taxon>
        <taxon>Candidatus Entotheonellaceae</taxon>
        <taxon>Candidatus Entotheonella</taxon>
    </lineage>
</organism>
<dbReference type="SUPFAM" id="SSF56529">
    <property type="entry name" value="FAH"/>
    <property type="match status" value="1"/>
</dbReference>
<accession>W4L9J2</accession>
<reference evidence="3 4" key="1">
    <citation type="journal article" date="2014" name="Nature">
        <title>An environmental bacterial taxon with a large and distinct metabolic repertoire.</title>
        <authorList>
            <person name="Wilson M.C."/>
            <person name="Mori T."/>
            <person name="Ruckert C."/>
            <person name="Uria A.R."/>
            <person name="Helf M.J."/>
            <person name="Takada K."/>
            <person name="Gernert C."/>
            <person name="Steffens U.A."/>
            <person name="Heycke N."/>
            <person name="Schmitt S."/>
            <person name="Rinke C."/>
            <person name="Helfrich E.J."/>
            <person name="Brachmann A.O."/>
            <person name="Gurgui C."/>
            <person name="Wakimoto T."/>
            <person name="Kracht M."/>
            <person name="Crusemann M."/>
            <person name="Hentschel U."/>
            <person name="Abe I."/>
            <person name="Matsunaga S."/>
            <person name="Kalinowski J."/>
            <person name="Takeyama H."/>
            <person name="Piel J."/>
        </authorList>
    </citation>
    <scope>NUCLEOTIDE SEQUENCE [LARGE SCALE GENOMIC DNA]</scope>
    <source>
        <strain evidence="4">TSY1</strain>
    </source>
</reference>
<protein>
    <recommendedName>
        <fullName evidence="2">Fumarylacetoacetase-like C-terminal domain-containing protein</fullName>
    </recommendedName>
</protein>
<dbReference type="GO" id="GO:0008684">
    <property type="term" value="F:2-oxopent-4-enoate hydratase activity"/>
    <property type="evidence" value="ECO:0007669"/>
    <property type="project" value="TreeGrafter"/>
</dbReference>
<name>W4L9J2_ENTF1</name>
<comment type="caution">
    <text evidence="3">The sequence shown here is derived from an EMBL/GenBank/DDBJ whole genome shotgun (WGS) entry which is preliminary data.</text>
</comment>
<dbReference type="AlphaFoldDB" id="W4L9J2"/>
<feature type="domain" description="Fumarylacetoacetase-like C-terminal" evidence="2">
    <location>
        <begin position="87"/>
        <end position="258"/>
    </location>
</feature>
<dbReference type="GO" id="GO:0005737">
    <property type="term" value="C:cytoplasm"/>
    <property type="evidence" value="ECO:0007669"/>
    <property type="project" value="TreeGrafter"/>
</dbReference>
<dbReference type="PANTHER" id="PTHR30143:SF0">
    <property type="entry name" value="2-KETO-4-PENTENOATE HYDRATASE"/>
    <property type="match status" value="1"/>
</dbReference>
<keyword evidence="1" id="KW-0456">Lyase</keyword>
<sequence length="263" mass="28286">MGADHPIVDFFVDLRLSQRTEDRVPDGLELPDMATAYACQDVLVNRLIAHHGGTRIGYKVACTNAMAQDMLNVDAPVYGCLISSITHPSPARLKASDFTLIGIEAEFGFEMGADVPASDVPYTAETIAAYIGAAFPAIEIVDHRLGDWSRYDALSLIVDNAIHGAWITGTPYDAWRELELGTHAVEVQINGELKAAGQGKAALGHPLNVLAWLANELPRQGKALKQGDRITTGVCTDRVPLAQPGDRVRADFGVMGVVDIVVE</sequence>
<dbReference type="InterPro" id="IPR011234">
    <property type="entry name" value="Fumarylacetoacetase-like_C"/>
</dbReference>
<dbReference type="InterPro" id="IPR050772">
    <property type="entry name" value="Hydratase-Decarb/MhpD_sf"/>
</dbReference>